<protein>
    <submittedName>
        <fullName evidence="1">Uncharacterized protein</fullName>
    </submittedName>
</protein>
<keyword evidence="2" id="KW-1185">Reference proteome</keyword>
<dbReference type="AlphaFoldDB" id="A0A284VI84"/>
<evidence type="ECO:0000313" key="1">
    <source>
        <dbReference type="EMBL" id="SNQ58917.1"/>
    </source>
</evidence>
<name>A0A284VI84_9EURY</name>
<organism evidence="1 2">
    <name type="scientific">Candidatus Methanoperedens nitratireducens</name>
    <dbReference type="NCBI Taxonomy" id="1392998"/>
    <lineage>
        <taxon>Archaea</taxon>
        <taxon>Methanobacteriati</taxon>
        <taxon>Methanobacteriota</taxon>
        <taxon>Stenosarchaea group</taxon>
        <taxon>Methanomicrobia</taxon>
        <taxon>Methanosarcinales</taxon>
        <taxon>ANME-2 cluster</taxon>
        <taxon>Candidatus Methanoperedentaceae</taxon>
        <taxon>Candidatus Methanoperedens</taxon>
    </lineage>
</organism>
<reference evidence="2" key="1">
    <citation type="submission" date="2017-06" db="EMBL/GenBank/DDBJ databases">
        <authorList>
            <person name="Cremers G."/>
        </authorList>
    </citation>
    <scope>NUCLEOTIDE SEQUENCE [LARGE SCALE GENOMIC DNA]</scope>
</reference>
<accession>A0A284VI84</accession>
<dbReference type="EMBL" id="FZMP01000001">
    <property type="protein sequence ID" value="SNQ58917.1"/>
    <property type="molecule type" value="Genomic_DNA"/>
</dbReference>
<proteinExistence type="predicted"/>
<evidence type="ECO:0000313" key="2">
    <source>
        <dbReference type="Proteomes" id="UP000218615"/>
    </source>
</evidence>
<gene>
    <name evidence="1" type="ORF">MNV_10045</name>
</gene>
<sequence length="64" mass="7267">MSMIIMKISEIIVMFLLLLIVLGGLSVPLWWDRAQPFVFSLPGYIAGIISELKNSLDYILKNIK</sequence>
<dbReference type="Proteomes" id="UP000218615">
    <property type="component" value="Unassembled WGS sequence"/>
</dbReference>